<accession>A0A699HIH8</accession>
<dbReference type="PANTHER" id="PTHR12606">
    <property type="entry name" value="SENTRIN/SUMO-SPECIFIC PROTEASE"/>
    <property type="match status" value="1"/>
</dbReference>
<evidence type="ECO:0000256" key="3">
    <source>
        <dbReference type="ARBA" id="ARBA00022801"/>
    </source>
</evidence>
<gene>
    <name evidence="6" type="ORF">Tci_407833</name>
</gene>
<dbReference type="PANTHER" id="PTHR12606:SF158">
    <property type="entry name" value="ULP1 PROTEASE FAMILY, C-TERMINAL CATALYTIC DOMAIN-CONTAINING PROTEIN-RELATED"/>
    <property type="match status" value="1"/>
</dbReference>
<dbReference type="AlphaFoldDB" id="A0A699HIH8"/>
<keyword evidence="3" id="KW-0378">Hydrolase</keyword>
<name>A0A699HIH8_TANCI</name>
<dbReference type="EMBL" id="BKCJ010171958">
    <property type="protein sequence ID" value="GEY35859.1"/>
    <property type="molecule type" value="Genomic_DNA"/>
</dbReference>
<dbReference type="SUPFAM" id="SSF54001">
    <property type="entry name" value="Cysteine proteinases"/>
    <property type="match status" value="1"/>
</dbReference>
<protein>
    <submittedName>
        <fullName evidence="6">Ubiquitin-like-specific protease ESD4</fullName>
    </submittedName>
</protein>
<evidence type="ECO:0000256" key="1">
    <source>
        <dbReference type="ARBA" id="ARBA00005234"/>
    </source>
</evidence>
<comment type="similarity">
    <text evidence="1">Belongs to the peptidase C48 family.</text>
</comment>
<evidence type="ECO:0000256" key="4">
    <source>
        <dbReference type="ARBA" id="ARBA00022807"/>
    </source>
</evidence>
<dbReference type="Gene3D" id="3.40.395.10">
    <property type="entry name" value="Adenoviral Proteinase, Chain A"/>
    <property type="match status" value="1"/>
</dbReference>
<keyword evidence="4" id="KW-0788">Thiol protease</keyword>
<reference evidence="6" key="1">
    <citation type="journal article" date="2019" name="Sci. Rep.">
        <title>Draft genome of Tanacetum cinerariifolium, the natural source of mosquito coil.</title>
        <authorList>
            <person name="Yamashiro T."/>
            <person name="Shiraishi A."/>
            <person name="Satake H."/>
            <person name="Nakayama K."/>
        </authorList>
    </citation>
    <scope>NUCLEOTIDE SEQUENCE</scope>
</reference>
<keyword evidence="2 6" id="KW-0645">Protease</keyword>
<dbReference type="GO" id="GO:0016929">
    <property type="term" value="F:deSUMOylase activity"/>
    <property type="evidence" value="ECO:0007669"/>
    <property type="project" value="TreeGrafter"/>
</dbReference>
<feature type="domain" description="Ubiquitin-like protease family profile" evidence="5">
    <location>
        <begin position="1"/>
        <end position="97"/>
    </location>
</feature>
<comment type="caution">
    <text evidence="6">The sequence shown here is derived from an EMBL/GenBank/DDBJ whole genome shotgun (WGS) entry which is preliminary data.</text>
</comment>
<dbReference type="GO" id="GO:0006508">
    <property type="term" value="P:proteolysis"/>
    <property type="evidence" value="ECO:0007669"/>
    <property type="project" value="UniProtKB-KW"/>
</dbReference>
<dbReference type="PROSITE" id="PS50600">
    <property type="entry name" value="ULP_PROTEASE"/>
    <property type="match status" value="1"/>
</dbReference>
<dbReference type="GO" id="GO:0005634">
    <property type="term" value="C:nucleus"/>
    <property type="evidence" value="ECO:0007669"/>
    <property type="project" value="TreeGrafter"/>
</dbReference>
<sequence length="139" mass="16224">MVTEVVVLIFVPIHKEIHWCLAVINKKDKKFQYLDSLGGADKKVLRALDKYITDEVKDKTGKSIDVTSWEQEFVTNLPSQENGYDCGMFMIKYIDFYSRDIGLCFTQVRPCTALLSLWKDDMPYFRKRTAKEILMLRAN</sequence>
<dbReference type="InterPro" id="IPR003653">
    <property type="entry name" value="Peptidase_C48_C"/>
</dbReference>
<evidence type="ECO:0000313" key="6">
    <source>
        <dbReference type="EMBL" id="GEY35859.1"/>
    </source>
</evidence>
<organism evidence="6">
    <name type="scientific">Tanacetum cinerariifolium</name>
    <name type="common">Dalmatian daisy</name>
    <name type="synonym">Chrysanthemum cinerariifolium</name>
    <dbReference type="NCBI Taxonomy" id="118510"/>
    <lineage>
        <taxon>Eukaryota</taxon>
        <taxon>Viridiplantae</taxon>
        <taxon>Streptophyta</taxon>
        <taxon>Embryophyta</taxon>
        <taxon>Tracheophyta</taxon>
        <taxon>Spermatophyta</taxon>
        <taxon>Magnoliopsida</taxon>
        <taxon>eudicotyledons</taxon>
        <taxon>Gunneridae</taxon>
        <taxon>Pentapetalae</taxon>
        <taxon>asterids</taxon>
        <taxon>campanulids</taxon>
        <taxon>Asterales</taxon>
        <taxon>Asteraceae</taxon>
        <taxon>Asteroideae</taxon>
        <taxon>Anthemideae</taxon>
        <taxon>Anthemidinae</taxon>
        <taxon>Tanacetum</taxon>
    </lineage>
</organism>
<dbReference type="InterPro" id="IPR038765">
    <property type="entry name" value="Papain-like_cys_pep_sf"/>
</dbReference>
<evidence type="ECO:0000259" key="5">
    <source>
        <dbReference type="PROSITE" id="PS50600"/>
    </source>
</evidence>
<dbReference type="Pfam" id="PF02902">
    <property type="entry name" value="Peptidase_C48"/>
    <property type="match status" value="1"/>
</dbReference>
<dbReference type="GO" id="GO:0016926">
    <property type="term" value="P:protein desumoylation"/>
    <property type="evidence" value="ECO:0007669"/>
    <property type="project" value="TreeGrafter"/>
</dbReference>
<proteinExistence type="inferred from homology"/>
<evidence type="ECO:0000256" key="2">
    <source>
        <dbReference type="ARBA" id="ARBA00022670"/>
    </source>
</evidence>